<feature type="transmembrane region" description="Helical" evidence="1">
    <location>
        <begin position="69"/>
        <end position="87"/>
    </location>
</feature>
<feature type="transmembrane region" description="Helical" evidence="1">
    <location>
        <begin position="6"/>
        <end position="29"/>
    </location>
</feature>
<keyword evidence="1" id="KW-1133">Transmembrane helix</keyword>
<evidence type="ECO:0000313" key="2">
    <source>
        <dbReference type="EMBL" id="PJZ66391.1"/>
    </source>
</evidence>
<dbReference type="EMBL" id="NPDT01000002">
    <property type="protein sequence ID" value="PJZ66391.1"/>
    <property type="molecule type" value="Genomic_DNA"/>
</dbReference>
<organism evidence="2 3">
    <name type="scientific">Leptospira wolffii</name>
    <dbReference type="NCBI Taxonomy" id="409998"/>
    <lineage>
        <taxon>Bacteria</taxon>
        <taxon>Pseudomonadati</taxon>
        <taxon>Spirochaetota</taxon>
        <taxon>Spirochaetia</taxon>
        <taxon>Leptospirales</taxon>
        <taxon>Leptospiraceae</taxon>
        <taxon>Leptospira</taxon>
    </lineage>
</organism>
<feature type="transmembrane region" description="Helical" evidence="1">
    <location>
        <begin position="41"/>
        <end position="63"/>
    </location>
</feature>
<sequence length="133" mass="14086">MNYPEKILVIAGVLNLAYGSLTGFAYALARGKAEFPSRYLQAAHIGPLMQGPMLLALILAFRFAPLSDFLALVGAFLFAASSALLALKDTANWLQSVKDEFQEKPPLGKILGLLGVLTNVGGVGIIVYGVFSA</sequence>
<dbReference type="RefSeq" id="WP_100758589.1">
    <property type="nucleotide sequence ID" value="NZ_NPDT01000002.1"/>
</dbReference>
<evidence type="ECO:0000313" key="3">
    <source>
        <dbReference type="Proteomes" id="UP000231912"/>
    </source>
</evidence>
<comment type="caution">
    <text evidence="2">The sequence shown here is derived from an EMBL/GenBank/DDBJ whole genome shotgun (WGS) entry which is preliminary data.</text>
</comment>
<gene>
    <name evidence="2" type="ORF">CH371_08970</name>
</gene>
<dbReference type="AlphaFoldDB" id="A0A2M9ZD79"/>
<protein>
    <submittedName>
        <fullName evidence="2">Uncharacterized protein</fullName>
    </submittedName>
</protein>
<accession>A0A2M9ZD79</accession>
<evidence type="ECO:0000256" key="1">
    <source>
        <dbReference type="SAM" id="Phobius"/>
    </source>
</evidence>
<keyword evidence="1" id="KW-0812">Transmembrane</keyword>
<keyword evidence="1" id="KW-0472">Membrane</keyword>
<feature type="transmembrane region" description="Helical" evidence="1">
    <location>
        <begin position="107"/>
        <end position="131"/>
    </location>
</feature>
<proteinExistence type="predicted"/>
<name>A0A2M9ZD79_9LEPT</name>
<reference evidence="2 3" key="1">
    <citation type="submission" date="2017-07" db="EMBL/GenBank/DDBJ databases">
        <title>Leptospira spp. isolated from tropical soils.</title>
        <authorList>
            <person name="Thibeaux R."/>
            <person name="Iraola G."/>
            <person name="Ferres I."/>
            <person name="Bierque E."/>
            <person name="Girault D."/>
            <person name="Soupe-Gilbert M.-E."/>
            <person name="Picardeau M."/>
            <person name="Goarant C."/>
        </authorList>
    </citation>
    <scope>NUCLEOTIDE SEQUENCE [LARGE SCALE GENOMIC DNA]</scope>
    <source>
        <strain evidence="2 3">FH2-C-A2</strain>
    </source>
</reference>
<dbReference type="Proteomes" id="UP000231912">
    <property type="component" value="Unassembled WGS sequence"/>
</dbReference>